<organism evidence="1 2">
    <name type="scientific">Anaplasma phagocytophilum str. CRT53-1</name>
    <dbReference type="NCBI Taxonomy" id="1359157"/>
    <lineage>
        <taxon>Bacteria</taxon>
        <taxon>Pseudomonadati</taxon>
        <taxon>Pseudomonadota</taxon>
        <taxon>Alphaproteobacteria</taxon>
        <taxon>Rickettsiales</taxon>
        <taxon>Anaplasmataceae</taxon>
        <taxon>Anaplasma</taxon>
        <taxon>phagocytophilum group</taxon>
    </lineage>
</organism>
<evidence type="ECO:0000313" key="2">
    <source>
        <dbReference type="Proteomes" id="UP000033722"/>
    </source>
</evidence>
<protein>
    <submittedName>
        <fullName evidence="1">Uncharacterized protein</fullName>
    </submittedName>
</protein>
<evidence type="ECO:0000313" key="1">
    <source>
        <dbReference type="EMBL" id="KJV83972.1"/>
    </source>
</evidence>
<name>A0A0F3PVC4_ANAPH</name>
<gene>
    <name evidence="1" type="ORF">APHCRT_1113</name>
</gene>
<proteinExistence type="predicted"/>
<dbReference type="EMBL" id="LAOD01000024">
    <property type="protein sequence ID" value="KJV83972.1"/>
    <property type="molecule type" value="Genomic_DNA"/>
</dbReference>
<reference evidence="1 2" key="1">
    <citation type="submission" date="2015-01" db="EMBL/GenBank/DDBJ databases">
        <title>Genome Sequencing of Rickettsiales.</title>
        <authorList>
            <person name="Daugherty S.C."/>
            <person name="Su Q."/>
            <person name="Abolude K."/>
            <person name="Beier-Sexton M."/>
            <person name="Carlyon J.A."/>
            <person name="Carter R."/>
            <person name="Day N.P."/>
            <person name="Dumler S.J."/>
            <person name="Dyachenko V."/>
            <person name="Godinez A."/>
            <person name="Kurtti T.J."/>
            <person name="Lichay M."/>
            <person name="Mullins K.E."/>
            <person name="Ott S."/>
            <person name="Pappas-Brown V."/>
            <person name="Paris D.H."/>
            <person name="Patel P."/>
            <person name="Richards A.L."/>
            <person name="Sadzewicz L."/>
            <person name="Sears K."/>
            <person name="Seidman D."/>
            <person name="Sengamalay N."/>
            <person name="Stenos J."/>
            <person name="Tallon L.J."/>
            <person name="Vincent G."/>
            <person name="Fraser C.M."/>
            <person name="Munderloh U."/>
            <person name="Dunning-Hotopp J.C."/>
        </authorList>
    </citation>
    <scope>NUCLEOTIDE SEQUENCE [LARGE SCALE GENOMIC DNA]</scope>
    <source>
        <strain evidence="1 2">CRT53-1</strain>
    </source>
</reference>
<sequence length="176" mass="19291">MFLSTKQIGHGFTISKMRNVTNPVSDRNHNDPSVDLKHIEPLCIKAAMITKTKSCPHTSSTTTSLGSLIPGWHLRYCATANVPRTIRAEKSTKPTAKLVMARGKNNSAAALPTVPGAIGDLPHPNHVATISQHARKRNSKLHIKKVQAAPQPALPTNIPRQHKLMEYYLSNHLFTG</sequence>
<dbReference type="Proteomes" id="UP000033722">
    <property type="component" value="Unassembled WGS sequence"/>
</dbReference>
<comment type="caution">
    <text evidence="1">The sequence shown here is derived from an EMBL/GenBank/DDBJ whole genome shotgun (WGS) entry which is preliminary data.</text>
</comment>
<accession>A0A0F3PVC4</accession>
<dbReference type="AlphaFoldDB" id="A0A0F3PVC4"/>